<keyword evidence="1" id="KW-0677">Repeat</keyword>
<name>A0A0D9WMY4_9ORYZ</name>
<feature type="repeat" description="PPR" evidence="3">
    <location>
        <begin position="212"/>
        <end position="246"/>
    </location>
</feature>
<dbReference type="HOGENOM" id="CLU_002706_0_1_1"/>
<dbReference type="InterPro" id="IPR011990">
    <property type="entry name" value="TPR-like_helical_dom_sf"/>
</dbReference>
<dbReference type="GO" id="GO:0003723">
    <property type="term" value="F:RNA binding"/>
    <property type="evidence" value="ECO:0007669"/>
    <property type="project" value="InterPro"/>
</dbReference>
<dbReference type="NCBIfam" id="TIGR00756">
    <property type="entry name" value="PPR"/>
    <property type="match status" value="3"/>
</dbReference>
<keyword evidence="5" id="KW-1185">Reference proteome</keyword>
<dbReference type="EnsemblPlants" id="LPERR06G05800.1">
    <property type="protein sequence ID" value="LPERR06G05800.1"/>
    <property type="gene ID" value="LPERR06G05800"/>
</dbReference>
<evidence type="ECO:0000256" key="2">
    <source>
        <dbReference type="ARBA" id="ARBA00022946"/>
    </source>
</evidence>
<dbReference type="STRING" id="77586.A0A0D9WMY4"/>
<feature type="repeat" description="PPR" evidence="3">
    <location>
        <begin position="110"/>
        <end position="144"/>
    </location>
</feature>
<dbReference type="GO" id="GO:0009451">
    <property type="term" value="P:RNA modification"/>
    <property type="evidence" value="ECO:0007669"/>
    <property type="project" value="InterPro"/>
</dbReference>
<reference evidence="4 5" key="1">
    <citation type="submission" date="2012-08" db="EMBL/GenBank/DDBJ databases">
        <title>Oryza genome evolution.</title>
        <authorList>
            <person name="Wing R.A."/>
        </authorList>
    </citation>
    <scope>NUCLEOTIDE SEQUENCE</scope>
</reference>
<dbReference type="PANTHER" id="PTHR47926">
    <property type="entry name" value="PENTATRICOPEPTIDE REPEAT-CONTAINING PROTEIN"/>
    <property type="match status" value="1"/>
</dbReference>
<dbReference type="AlphaFoldDB" id="A0A0D9WMY4"/>
<dbReference type="Gramene" id="LPERR06G05800.1">
    <property type="protein sequence ID" value="LPERR06G05800.1"/>
    <property type="gene ID" value="LPERR06G05800"/>
</dbReference>
<dbReference type="InterPro" id="IPR046960">
    <property type="entry name" value="PPR_At4g14850-like_plant"/>
</dbReference>
<evidence type="ECO:0000256" key="1">
    <source>
        <dbReference type="ARBA" id="ARBA00022737"/>
    </source>
</evidence>
<sequence>MPDRDAVSYNTLIARLCRSAADGARAYSRMLREGVGSGAVRPDGRTLSAILALPGGDAAGCGFVRQVHAHAVRLGLCSCAFVGSALLRAYVRCRDAGAIAGVFEEIAEPDVVCWNVMIDACTQTGSVSHATEALSRMRMAGYCADGFTIASILKVCLREENLGLGMQLHACLWKVGFDSETAACNALITMYLKCRTGVSSAVQVFDEIAEPNIITWTAIIAGLVQNGLAVEAVSFYKEMVRAGEKENGYSFASVLSACCALASLEHGKMVHCRIFKSGFCADTIVGNTLLDMYFKCGSSMDARLVFNTMCAYDVVSWTAMIDGYGRHNDPGRALECFRAMIDGGFKPDSITFLAALSACSQGGLVDEGLKIFQSMVKLYNFKPQREHYACLVDLLGHAGRLNEADMLIRQMGLELDSLAWESLLGACGLHGEVDLGKKSAGKIMELEPQKHGPYVLLSNMYAEQCRWREKEMLRERLDCSNIRKDASWSWFPASETN</sequence>
<dbReference type="PANTHER" id="PTHR47926:SF341">
    <property type="entry name" value="PENTATRICOPEPTIDE REPEAT-CONTAINING PROTEIN"/>
    <property type="match status" value="1"/>
</dbReference>
<dbReference type="Pfam" id="PF13041">
    <property type="entry name" value="PPR_2"/>
    <property type="match status" value="2"/>
</dbReference>
<dbReference type="Pfam" id="PF20431">
    <property type="entry name" value="E_motif"/>
    <property type="match status" value="1"/>
</dbReference>
<dbReference type="Pfam" id="PF01535">
    <property type="entry name" value="PPR"/>
    <property type="match status" value="3"/>
</dbReference>
<feature type="repeat" description="PPR" evidence="3">
    <location>
        <begin position="313"/>
        <end position="347"/>
    </location>
</feature>
<dbReference type="InterPro" id="IPR002885">
    <property type="entry name" value="PPR_rpt"/>
</dbReference>
<proteinExistence type="predicted"/>
<accession>A0A0D9WMY4</accession>
<dbReference type="PROSITE" id="PS51375">
    <property type="entry name" value="PPR"/>
    <property type="match status" value="3"/>
</dbReference>
<protein>
    <recommendedName>
        <fullName evidence="6">Pentacotripeptide-repeat region of PRORP domain-containing protein</fullName>
    </recommendedName>
</protein>
<dbReference type="InterPro" id="IPR046848">
    <property type="entry name" value="E_motif"/>
</dbReference>
<dbReference type="Gene3D" id="1.25.40.10">
    <property type="entry name" value="Tetratricopeptide repeat domain"/>
    <property type="match status" value="3"/>
</dbReference>
<dbReference type="Proteomes" id="UP000032180">
    <property type="component" value="Chromosome 6"/>
</dbReference>
<evidence type="ECO:0000256" key="3">
    <source>
        <dbReference type="PROSITE-ProRule" id="PRU00708"/>
    </source>
</evidence>
<evidence type="ECO:0008006" key="6">
    <source>
        <dbReference type="Google" id="ProtNLM"/>
    </source>
</evidence>
<reference evidence="5" key="2">
    <citation type="submission" date="2013-12" db="EMBL/GenBank/DDBJ databases">
        <authorList>
            <person name="Yu Y."/>
            <person name="Lee S."/>
            <person name="de Baynast K."/>
            <person name="Wissotski M."/>
            <person name="Liu L."/>
            <person name="Talag J."/>
            <person name="Goicoechea J."/>
            <person name="Angelova A."/>
            <person name="Jetty R."/>
            <person name="Kudrna D."/>
            <person name="Golser W."/>
            <person name="Rivera L."/>
            <person name="Zhang J."/>
            <person name="Wing R."/>
        </authorList>
    </citation>
    <scope>NUCLEOTIDE SEQUENCE</scope>
</reference>
<evidence type="ECO:0000313" key="5">
    <source>
        <dbReference type="Proteomes" id="UP000032180"/>
    </source>
</evidence>
<dbReference type="FunFam" id="1.25.40.10:FF:000090">
    <property type="entry name" value="Pentatricopeptide repeat-containing protein, chloroplastic"/>
    <property type="match status" value="1"/>
</dbReference>
<reference evidence="4" key="3">
    <citation type="submission" date="2015-04" db="UniProtKB">
        <authorList>
            <consortium name="EnsemblPlants"/>
        </authorList>
    </citation>
    <scope>IDENTIFICATION</scope>
</reference>
<dbReference type="FunFam" id="1.25.40.10:FF:000351">
    <property type="entry name" value="Pentatricopeptide repeat-containing protein"/>
    <property type="match status" value="1"/>
</dbReference>
<organism evidence="4 5">
    <name type="scientific">Leersia perrieri</name>
    <dbReference type="NCBI Taxonomy" id="77586"/>
    <lineage>
        <taxon>Eukaryota</taxon>
        <taxon>Viridiplantae</taxon>
        <taxon>Streptophyta</taxon>
        <taxon>Embryophyta</taxon>
        <taxon>Tracheophyta</taxon>
        <taxon>Spermatophyta</taxon>
        <taxon>Magnoliopsida</taxon>
        <taxon>Liliopsida</taxon>
        <taxon>Poales</taxon>
        <taxon>Poaceae</taxon>
        <taxon>BOP clade</taxon>
        <taxon>Oryzoideae</taxon>
        <taxon>Oryzeae</taxon>
        <taxon>Oryzinae</taxon>
        <taxon>Leersia</taxon>
    </lineage>
</organism>
<dbReference type="eggNOG" id="KOG4197">
    <property type="taxonomic scope" value="Eukaryota"/>
</dbReference>
<evidence type="ECO:0000313" key="4">
    <source>
        <dbReference type="EnsemblPlants" id="LPERR06G05800.1"/>
    </source>
</evidence>
<keyword evidence="2" id="KW-0809">Transit peptide</keyword>